<evidence type="ECO:0000256" key="1">
    <source>
        <dbReference type="ARBA" id="ARBA00006484"/>
    </source>
</evidence>
<dbReference type="EMBL" id="ML977313">
    <property type="protein sequence ID" value="KAF2121000.1"/>
    <property type="molecule type" value="Genomic_DNA"/>
</dbReference>
<dbReference type="AlphaFoldDB" id="A0A6A5ZMV3"/>
<dbReference type="PANTHER" id="PTHR43180:SF63">
    <property type="entry name" value="DEHYDROGENASE_REDUCTASE FAMILY PROTEIN, PUTATIVE (AFU_ORTHOLOGUE AFUA_6G03520)-RELATED"/>
    <property type="match status" value="1"/>
</dbReference>
<evidence type="ECO:0000313" key="4">
    <source>
        <dbReference type="Proteomes" id="UP000799770"/>
    </source>
</evidence>
<comment type="similarity">
    <text evidence="1">Belongs to the short-chain dehydrogenases/reductases (SDR) family.</text>
</comment>
<protein>
    <submittedName>
        <fullName evidence="3">Uncharacterized protein</fullName>
    </submittedName>
</protein>
<dbReference type="PANTHER" id="PTHR43180">
    <property type="entry name" value="3-OXOACYL-(ACYL-CARRIER-PROTEIN) REDUCTASE (AFU_ORTHOLOGUE AFUA_6G11210)"/>
    <property type="match status" value="1"/>
</dbReference>
<dbReference type="GO" id="GO:0016491">
    <property type="term" value="F:oxidoreductase activity"/>
    <property type="evidence" value="ECO:0007669"/>
    <property type="project" value="UniProtKB-KW"/>
</dbReference>
<dbReference type="InterPro" id="IPR002347">
    <property type="entry name" value="SDR_fam"/>
</dbReference>
<sequence length="311" mass="33043">MNAVNLDQALLRQLEGKTAILTGAAGGIGAEITRFLISNGANVVMADLELTRASVEAILSSLPDPSRAMFVPTDILKWVEMVSLFKQALSKFGSIEFVIANAGVMERKTVLDIDEVDEAGDPVESKDFSKVIDINLKGTMNTLKLGLFYMKGNEAVFADGSKGSIILISSTSGYFGSTGVAGYISSKHGVTGLLRGSQNVAAKYAIRVNGVAPFVTPTAMSSGFAEEWKASGLPTNTATDVARVVSVLACDDSKRGSCYLTCGPIVKELEQSRTALIEAWFGEEASQLMKNAGQFFKERGGYTLPSLKAID</sequence>
<reference evidence="3" key="1">
    <citation type="journal article" date="2020" name="Stud. Mycol.">
        <title>101 Dothideomycetes genomes: a test case for predicting lifestyles and emergence of pathogens.</title>
        <authorList>
            <person name="Haridas S."/>
            <person name="Albert R."/>
            <person name="Binder M."/>
            <person name="Bloem J."/>
            <person name="Labutti K."/>
            <person name="Salamov A."/>
            <person name="Andreopoulos B."/>
            <person name="Baker S."/>
            <person name="Barry K."/>
            <person name="Bills G."/>
            <person name="Bluhm B."/>
            <person name="Cannon C."/>
            <person name="Castanera R."/>
            <person name="Culley D."/>
            <person name="Daum C."/>
            <person name="Ezra D."/>
            <person name="Gonzalez J."/>
            <person name="Henrissat B."/>
            <person name="Kuo A."/>
            <person name="Liang C."/>
            <person name="Lipzen A."/>
            <person name="Lutzoni F."/>
            <person name="Magnuson J."/>
            <person name="Mondo S."/>
            <person name="Nolan M."/>
            <person name="Ohm R."/>
            <person name="Pangilinan J."/>
            <person name="Park H.-J."/>
            <person name="Ramirez L."/>
            <person name="Alfaro M."/>
            <person name="Sun H."/>
            <person name="Tritt A."/>
            <person name="Yoshinaga Y."/>
            <person name="Zwiers L.-H."/>
            <person name="Turgeon B."/>
            <person name="Goodwin S."/>
            <person name="Spatafora J."/>
            <person name="Crous P."/>
            <person name="Grigoriev I."/>
        </authorList>
    </citation>
    <scope>NUCLEOTIDE SEQUENCE</scope>
    <source>
        <strain evidence="3">CBS 627.86</strain>
    </source>
</reference>
<keyword evidence="2" id="KW-0560">Oxidoreductase</keyword>
<dbReference type="PRINTS" id="PR00081">
    <property type="entry name" value="GDHRDH"/>
</dbReference>
<organism evidence="3 4">
    <name type="scientific">Lophiotrema nucula</name>
    <dbReference type="NCBI Taxonomy" id="690887"/>
    <lineage>
        <taxon>Eukaryota</taxon>
        <taxon>Fungi</taxon>
        <taxon>Dikarya</taxon>
        <taxon>Ascomycota</taxon>
        <taxon>Pezizomycotina</taxon>
        <taxon>Dothideomycetes</taxon>
        <taxon>Pleosporomycetidae</taxon>
        <taxon>Pleosporales</taxon>
        <taxon>Lophiotremataceae</taxon>
        <taxon>Lophiotrema</taxon>
    </lineage>
</organism>
<keyword evidence="4" id="KW-1185">Reference proteome</keyword>
<proteinExistence type="inferred from homology"/>
<dbReference type="Proteomes" id="UP000799770">
    <property type="component" value="Unassembled WGS sequence"/>
</dbReference>
<evidence type="ECO:0000256" key="2">
    <source>
        <dbReference type="ARBA" id="ARBA00023002"/>
    </source>
</evidence>
<dbReference type="Gene3D" id="3.40.50.720">
    <property type="entry name" value="NAD(P)-binding Rossmann-like Domain"/>
    <property type="match status" value="1"/>
</dbReference>
<dbReference type="OrthoDB" id="417891at2759"/>
<dbReference type="InterPro" id="IPR036291">
    <property type="entry name" value="NAD(P)-bd_dom_sf"/>
</dbReference>
<name>A0A6A5ZMV3_9PLEO</name>
<dbReference type="Pfam" id="PF00106">
    <property type="entry name" value="adh_short"/>
    <property type="match status" value="1"/>
</dbReference>
<accession>A0A6A5ZMV3</accession>
<dbReference type="SUPFAM" id="SSF51735">
    <property type="entry name" value="NAD(P)-binding Rossmann-fold domains"/>
    <property type="match status" value="1"/>
</dbReference>
<evidence type="ECO:0000313" key="3">
    <source>
        <dbReference type="EMBL" id="KAF2121000.1"/>
    </source>
</evidence>
<gene>
    <name evidence="3" type="ORF">BDV96DRAFT_610016</name>
</gene>